<dbReference type="OrthoDB" id="102502at2"/>
<dbReference type="eggNOG" id="COG0477">
    <property type="taxonomic scope" value="Bacteria"/>
</dbReference>
<feature type="transmembrane region" description="Helical" evidence="7">
    <location>
        <begin position="98"/>
        <end position="119"/>
    </location>
</feature>
<keyword evidence="5 7" id="KW-1133">Transmembrane helix</keyword>
<sequence>MDKRKRKITLAVMLAMFLGAVEGTVVITAVPTITRDLEGFDLISWVFSIYLLTSAISTPVYGKLSDLYGRKNTLSWGILIFLIGSSLCGMAQSMYQLIGFRALQGMGAGAIFTVGYTIVGDVFQLSERARIQGWLSSVWGVASLIGPFLGGFIIDSLSWHWIFLINIPFGLLAIMLLQANLGENLERKKHKIDYAGALVLSAAIIALLLSPYMVGLLGAGLVLLIVFYLIEKKAAEPVFPFEIFTRTNILANSICFMTAAVLIGVEVYLAIYIQNVLGFGATVSGLTLAPMSVAWILSSFLLSRAIPQFGERAVTGIAALVLLLSCGLLLTLGEGSLLVWVMLFVFIMGFGFGGIFTTLTIVVQASVDFTKRGAATAANSLLRTIGQTIGISIFGSLFNLGIVRYFVSRGISGVDPGSLYSRQGINTAFSPEQIHSSINGALHWVFIVLLTLSLACTLLSLTLPSGLKKTEEA</sequence>
<dbReference type="InterPro" id="IPR036259">
    <property type="entry name" value="MFS_trans_sf"/>
</dbReference>
<evidence type="ECO:0000256" key="4">
    <source>
        <dbReference type="ARBA" id="ARBA00022692"/>
    </source>
</evidence>
<dbReference type="AlphaFoldDB" id="F0SWG4"/>
<dbReference type="KEGG" id="sgy:Sgly_1428"/>
<feature type="transmembrane region" description="Helical" evidence="7">
    <location>
        <begin position="384"/>
        <end position="407"/>
    </location>
</feature>
<dbReference type="Pfam" id="PF07690">
    <property type="entry name" value="MFS_1"/>
    <property type="match status" value="1"/>
</dbReference>
<feature type="domain" description="Major facilitator superfamily (MFS) profile" evidence="8">
    <location>
        <begin position="8"/>
        <end position="468"/>
    </location>
</feature>
<dbReference type="STRING" id="645991.Sgly_1428"/>
<feature type="transmembrane region" description="Helical" evidence="7">
    <location>
        <begin position="74"/>
        <end position="92"/>
    </location>
</feature>
<feature type="transmembrane region" description="Helical" evidence="7">
    <location>
        <begin position="131"/>
        <end position="154"/>
    </location>
</feature>
<keyword evidence="3" id="KW-1003">Cell membrane</keyword>
<feature type="transmembrane region" description="Helical" evidence="7">
    <location>
        <begin position="250"/>
        <end position="273"/>
    </location>
</feature>
<keyword evidence="2" id="KW-0813">Transport</keyword>
<evidence type="ECO:0000313" key="10">
    <source>
        <dbReference type="Proteomes" id="UP000007488"/>
    </source>
</evidence>
<feature type="transmembrane region" description="Helical" evidence="7">
    <location>
        <begin position="314"/>
        <end position="332"/>
    </location>
</feature>
<feature type="transmembrane region" description="Helical" evidence="7">
    <location>
        <begin position="42"/>
        <end position="62"/>
    </location>
</feature>
<feature type="transmembrane region" description="Helical" evidence="7">
    <location>
        <begin position="441"/>
        <end position="463"/>
    </location>
</feature>
<dbReference type="GO" id="GO:0005886">
    <property type="term" value="C:plasma membrane"/>
    <property type="evidence" value="ECO:0007669"/>
    <property type="project" value="UniProtKB-SubCell"/>
</dbReference>
<dbReference type="EMBL" id="CP002547">
    <property type="protein sequence ID" value="ADY55730.1"/>
    <property type="molecule type" value="Genomic_DNA"/>
</dbReference>
<dbReference type="HOGENOM" id="CLU_000960_22_3_9"/>
<dbReference type="Gene3D" id="1.20.1720.10">
    <property type="entry name" value="Multidrug resistance protein D"/>
    <property type="match status" value="1"/>
</dbReference>
<feature type="transmembrane region" description="Helical" evidence="7">
    <location>
        <begin position="160"/>
        <end position="180"/>
    </location>
</feature>
<dbReference type="InterPro" id="IPR011701">
    <property type="entry name" value="MFS"/>
</dbReference>
<dbReference type="Gene3D" id="1.20.1250.20">
    <property type="entry name" value="MFS general substrate transporter like domains"/>
    <property type="match status" value="1"/>
</dbReference>
<organism evidence="9 10">
    <name type="scientific">Syntrophobotulus glycolicus (strain DSM 8271 / FlGlyR)</name>
    <dbReference type="NCBI Taxonomy" id="645991"/>
    <lineage>
        <taxon>Bacteria</taxon>
        <taxon>Bacillati</taxon>
        <taxon>Bacillota</taxon>
        <taxon>Clostridia</taxon>
        <taxon>Eubacteriales</taxon>
        <taxon>Desulfitobacteriaceae</taxon>
        <taxon>Syntrophobotulus</taxon>
    </lineage>
</organism>
<dbReference type="PANTHER" id="PTHR23501">
    <property type="entry name" value="MAJOR FACILITATOR SUPERFAMILY"/>
    <property type="match status" value="1"/>
</dbReference>
<evidence type="ECO:0000256" key="5">
    <source>
        <dbReference type="ARBA" id="ARBA00022989"/>
    </source>
</evidence>
<evidence type="ECO:0000256" key="1">
    <source>
        <dbReference type="ARBA" id="ARBA00004651"/>
    </source>
</evidence>
<evidence type="ECO:0000259" key="8">
    <source>
        <dbReference type="PROSITE" id="PS50850"/>
    </source>
</evidence>
<dbReference type="CDD" id="cd17502">
    <property type="entry name" value="MFS_Azr1_MDR_like"/>
    <property type="match status" value="1"/>
</dbReference>
<dbReference type="PRINTS" id="PR01036">
    <property type="entry name" value="TCRTETB"/>
</dbReference>
<dbReference type="FunFam" id="1.20.1720.10:FF:000004">
    <property type="entry name" value="EmrB/QacA family drug resistance transporter"/>
    <property type="match status" value="1"/>
</dbReference>
<dbReference type="SUPFAM" id="SSF103473">
    <property type="entry name" value="MFS general substrate transporter"/>
    <property type="match status" value="1"/>
</dbReference>
<keyword evidence="4 7" id="KW-0812">Transmembrane</keyword>
<feature type="transmembrane region" description="Helical" evidence="7">
    <location>
        <begin position="192"/>
        <end position="208"/>
    </location>
</feature>
<feature type="transmembrane region" description="Helical" evidence="7">
    <location>
        <begin position="279"/>
        <end position="302"/>
    </location>
</feature>
<dbReference type="GO" id="GO:0022857">
    <property type="term" value="F:transmembrane transporter activity"/>
    <property type="evidence" value="ECO:0007669"/>
    <property type="project" value="InterPro"/>
</dbReference>
<dbReference type="PANTHER" id="PTHR23501:SF191">
    <property type="entry name" value="VACUOLAR BASIC AMINO ACID TRANSPORTER 4"/>
    <property type="match status" value="1"/>
</dbReference>
<keyword evidence="10" id="KW-1185">Reference proteome</keyword>
<evidence type="ECO:0000256" key="3">
    <source>
        <dbReference type="ARBA" id="ARBA00022475"/>
    </source>
</evidence>
<dbReference type="PROSITE" id="PS50850">
    <property type="entry name" value="MFS"/>
    <property type="match status" value="1"/>
</dbReference>
<dbReference type="RefSeq" id="WP_013624600.1">
    <property type="nucleotide sequence ID" value="NC_015172.1"/>
</dbReference>
<protein>
    <submittedName>
        <fullName evidence="9">Major facilitator superfamily MFS_1</fullName>
    </submittedName>
</protein>
<evidence type="ECO:0000313" key="9">
    <source>
        <dbReference type="EMBL" id="ADY55730.1"/>
    </source>
</evidence>
<accession>F0SWG4</accession>
<feature type="transmembrane region" description="Helical" evidence="7">
    <location>
        <begin position="338"/>
        <end position="363"/>
    </location>
</feature>
<comment type="subcellular location">
    <subcellularLocation>
        <location evidence="1">Cell membrane</location>
        <topology evidence="1">Multi-pass membrane protein</topology>
    </subcellularLocation>
</comment>
<evidence type="ECO:0000256" key="7">
    <source>
        <dbReference type="SAM" id="Phobius"/>
    </source>
</evidence>
<keyword evidence="6 7" id="KW-0472">Membrane</keyword>
<dbReference type="Proteomes" id="UP000007488">
    <property type="component" value="Chromosome"/>
</dbReference>
<name>F0SWG4_SYNGF</name>
<reference evidence="10" key="2">
    <citation type="submission" date="2011-02" db="EMBL/GenBank/DDBJ databases">
        <title>The complete genome of Syntrophobotulus glycolicus DSM 8271.</title>
        <authorList>
            <person name="Lucas S."/>
            <person name="Copeland A."/>
            <person name="Lapidus A."/>
            <person name="Bruce D."/>
            <person name="Goodwin L."/>
            <person name="Pitluck S."/>
            <person name="Kyrpides N."/>
            <person name="Mavromatis K."/>
            <person name="Pagani I."/>
            <person name="Ivanova N."/>
            <person name="Mikhailova N."/>
            <person name="Chertkov O."/>
            <person name="Held B."/>
            <person name="Detter J.C."/>
            <person name="Tapia R."/>
            <person name="Han C."/>
            <person name="Land M."/>
            <person name="Hauser L."/>
            <person name="Markowitz V."/>
            <person name="Cheng J.-F."/>
            <person name="Hugenholtz P."/>
            <person name="Woyke T."/>
            <person name="Wu D."/>
            <person name="Spring S."/>
            <person name="Schroeder M."/>
            <person name="Brambilla E."/>
            <person name="Klenk H.-P."/>
            <person name="Eisen J.A."/>
        </authorList>
    </citation>
    <scope>NUCLEOTIDE SEQUENCE [LARGE SCALE GENOMIC DNA]</scope>
    <source>
        <strain evidence="10">DSM 8271 / FlGlyR</strain>
    </source>
</reference>
<reference evidence="9 10" key="1">
    <citation type="journal article" date="2011" name="Stand. Genomic Sci.">
        <title>Complete genome sequence of Syntrophobotulus glycolicus type strain (FlGlyR).</title>
        <authorList>
            <person name="Han C."/>
            <person name="Mwirichia R."/>
            <person name="Chertkov O."/>
            <person name="Held B."/>
            <person name="Lapidus A."/>
            <person name="Nolan M."/>
            <person name="Lucas S."/>
            <person name="Hammon N."/>
            <person name="Deshpande S."/>
            <person name="Cheng J.F."/>
            <person name="Tapia R."/>
            <person name="Goodwin L."/>
            <person name="Pitluck S."/>
            <person name="Huntemann M."/>
            <person name="Liolios K."/>
            <person name="Ivanova N."/>
            <person name="Pagani I."/>
            <person name="Mavromatis K."/>
            <person name="Ovchinikova G."/>
            <person name="Pati A."/>
            <person name="Chen A."/>
            <person name="Palaniappan K."/>
            <person name="Land M."/>
            <person name="Hauser L."/>
            <person name="Brambilla E.M."/>
            <person name="Rohde M."/>
            <person name="Spring S."/>
            <person name="Sikorski J."/>
            <person name="Goker M."/>
            <person name="Woyke T."/>
            <person name="Bristow J."/>
            <person name="Eisen J.A."/>
            <person name="Markowitz V."/>
            <person name="Hugenholtz P."/>
            <person name="Kyrpides N.C."/>
            <person name="Klenk H.P."/>
            <person name="Detter J.C."/>
        </authorList>
    </citation>
    <scope>NUCLEOTIDE SEQUENCE [LARGE SCALE GENOMIC DNA]</scope>
    <source>
        <strain evidence="10">DSM 8271 / FlGlyR</strain>
    </source>
</reference>
<evidence type="ECO:0000256" key="2">
    <source>
        <dbReference type="ARBA" id="ARBA00022448"/>
    </source>
</evidence>
<proteinExistence type="predicted"/>
<evidence type="ECO:0000256" key="6">
    <source>
        <dbReference type="ARBA" id="ARBA00023136"/>
    </source>
</evidence>
<dbReference type="InterPro" id="IPR020846">
    <property type="entry name" value="MFS_dom"/>
</dbReference>
<gene>
    <name evidence="9" type="ordered locus">Sgly_1428</name>
</gene>